<evidence type="ECO:0000313" key="2">
    <source>
        <dbReference type="EMBL" id="ACU61627.1"/>
    </source>
</evidence>
<reference evidence="3" key="1">
    <citation type="submission" date="2009-08" db="EMBL/GenBank/DDBJ databases">
        <title>The complete genome of Chitinophaga pinensis DSM 2588.</title>
        <authorList>
            <consortium name="US DOE Joint Genome Institute (JGI-PGF)"/>
            <person name="Lucas S."/>
            <person name="Copeland A."/>
            <person name="Lapidus A."/>
            <person name="Glavina del Rio T."/>
            <person name="Dalin E."/>
            <person name="Tice H."/>
            <person name="Bruce D."/>
            <person name="Goodwin L."/>
            <person name="Pitluck S."/>
            <person name="Kyrpides N."/>
            <person name="Mavromatis K."/>
            <person name="Ivanova N."/>
            <person name="Mikhailova N."/>
            <person name="Sims D."/>
            <person name="Meinche L."/>
            <person name="Brettin T."/>
            <person name="Detter J.C."/>
            <person name="Han C."/>
            <person name="Larimer F."/>
            <person name="Land M."/>
            <person name="Hauser L."/>
            <person name="Markowitz V."/>
            <person name="Cheng J.-F."/>
            <person name="Hugenholtz P."/>
            <person name="Woyke T."/>
            <person name="Wu D."/>
            <person name="Spring S."/>
            <person name="Klenk H.-P."/>
            <person name="Eisen J.A."/>
        </authorList>
    </citation>
    <scope>NUCLEOTIDE SEQUENCE [LARGE SCALE GENOMIC DNA]</scope>
    <source>
        <strain evidence="3">ATCC 43595 / DSM 2588 / LMG 13176 / NBRC 15968 / NCIMB 11800 / UQM 2034</strain>
    </source>
</reference>
<dbReference type="EMBL" id="CP001699">
    <property type="protein sequence ID" value="ACU61627.1"/>
    <property type="molecule type" value="Genomic_DNA"/>
</dbReference>
<organism evidence="2 3">
    <name type="scientific">Chitinophaga pinensis (strain ATCC 43595 / DSM 2588 / LMG 13176 / NBRC 15968 / NCIMB 11800 / UQM 2034)</name>
    <dbReference type="NCBI Taxonomy" id="485918"/>
    <lineage>
        <taxon>Bacteria</taxon>
        <taxon>Pseudomonadati</taxon>
        <taxon>Bacteroidota</taxon>
        <taxon>Chitinophagia</taxon>
        <taxon>Chitinophagales</taxon>
        <taxon>Chitinophagaceae</taxon>
        <taxon>Chitinophaga</taxon>
    </lineage>
</organism>
<dbReference type="Pfam" id="PF15615">
    <property type="entry name" value="TerB_C"/>
    <property type="match status" value="1"/>
</dbReference>
<dbReference type="InterPro" id="IPR028932">
    <property type="entry name" value="TerB-C"/>
</dbReference>
<accession>A0A979GQL5</accession>
<dbReference type="OrthoDB" id="1272986at2"/>
<evidence type="ECO:0000313" key="3">
    <source>
        <dbReference type="Proteomes" id="UP000002215"/>
    </source>
</evidence>
<proteinExistence type="predicted"/>
<name>A0A979GQL5_CHIPD</name>
<dbReference type="RefSeq" id="WP_012791798.1">
    <property type="nucleotide sequence ID" value="NC_013132.1"/>
</dbReference>
<sequence>MMDGFFREEWTNYLKSYGFPGNPKENFYEIANKTVSLLQKDEITLLNKALLNQQVYTGIAPVRVIPYEYDCLFEGTLQLLLADHYDEQQLVTVYKQVISYHQERQQLADPGTTAPALPPPPAYNGIDVIDISQEGSIIDYSETPPPAVTPAATTDNTPSYYEENAKLGHRFKEKLYLNVREAEWLNKFWNPDNIFLSVEGCCIAVIRLYLACIKAIDKVYKQQDSSFETCISNLTDNAMQVLYPGKSKNDAVYYRERLESDIYLTIFKRAENAVREKYRQKRKLNEDFPYDKYSAAFEEQVGQFVAEALVSREKAIPPADRVTEIQLNAQNNTRWRLYFDEIEQKVSKDNYAGCISEVMQLAALNINNPQKENIFFEASKLFASYDRQDAVRFYLKYLHADLRSEKADQKQLPKNIHKSLFKTEQEKQSFELVAGNLVQTLNLKAALEEVPGIFAKKRKTVQLDAAAIEAVISAHNETVESLNKLLQDDEPEEAPGLPPIASITLLPPVVEIKTESAIAFAEGIVLNTHQEELLSVFKENAFSLPAEKVGHFAKERKLFRDQLIESINSSCYEVLDDLLIEEYDDTYTITESYFQTITV</sequence>
<gene>
    <name evidence="2" type="ordered locus">Cpin_4170</name>
</gene>
<dbReference type="KEGG" id="cpi:Cpin_4170"/>
<feature type="domain" description="TerB-C" evidence="1">
    <location>
        <begin position="455"/>
        <end position="597"/>
    </location>
</feature>
<dbReference type="AlphaFoldDB" id="A0A979GQL5"/>
<protein>
    <recommendedName>
        <fullName evidence="1">TerB-C domain-containing protein</fullName>
    </recommendedName>
</protein>
<evidence type="ECO:0000259" key="1">
    <source>
        <dbReference type="Pfam" id="PF15615"/>
    </source>
</evidence>
<dbReference type="Proteomes" id="UP000002215">
    <property type="component" value="Chromosome"/>
</dbReference>
<reference evidence="2 3" key="2">
    <citation type="journal article" date="2010" name="Stand. Genomic Sci.">
        <title>Complete genome sequence of Chitinophaga pinensis type strain (UQM 2034).</title>
        <authorList>
            <person name="Glavina Del Rio T."/>
            <person name="Abt B."/>
            <person name="Spring S."/>
            <person name="Lapidus A."/>
            <person name="Nolan M."/>
            <person name="Tice H."/>
            <person name="Copeland A."/>
            <person name="Cheng J.F."/>
            <person name="Chen F."/>
            <person name="Bruce D."/>
            <person name="Goodwin L."/>
            <person name="Pitluck S."/>
            <person name="Ivanova N."/>
            <person name="Mavromatis K."/>
            <person name="Mikhailova N."/>
            <person name="Pati A."/>
            <person name="Chen A."/>
            <person name="Palaniappan K."/>
            <person name="Land M."/>
            <person name="Hauser L."/>
            <person name="Chang Y.J."/>
            <person name="Jeffries C.D."/>
            <person name="Chain P."/>
            <person name="Saunders E."/>
            <person name="Detter J.C."/>
            <person name="Brettin T."/>
            <person name="Rohde M."/>
            <person name="Goker M."/>
            <person name="Bristow J."/>
            <person name="Eisen J.A."/>
            <person name="Markowitz V."/>
            <person name="Hugenholtz P."/>
            <person name="Kyrpides N.C."/>
            <person name="Klenk H.P."/>
            <person name="Lucas S."/>
        </authorList>
    </citation>
    <scope>NUCLEOTIDE SEQUENCE [LARGE SCALE GENOMIC DNA]</scope>
    <source>
        <strain evidence="3">ATCC 43595 / DSM 2588 / LMG 13176 / NBRC 15968 / NCIMB 11800 / UQM 2034</strain>
    </source>
</reference>